<organism evidence="9 10">
    <name type="scientific">Qipengyuania algicida</name>
    <dbReference type="NCBI Taxonomy" id="1836209"/>
    <lineage>
        <taxon>Bacteria</taxon>
        <taxon>Pseudomonadati</taxon>
        <taxon>Pseudomonadota</taxon>
        <taxon>Alphaproteobacteria</taxon>
        <taxon>Sphingomonadales</taxon>
        <taxon>Erythrobacteraceae</taxon>
        <taxon>Qipengyuania</taxon>
    </lineage>
</organism>
<dbReference type="PANTHER" id="PTHR21666">
    <property type="entry name" value="PEPTIDASE-RELATED"/>
    <property type="match status" value="1"/>
</dbReference>
<name>A0A845ACJ7_9SPHN</name>
<keyword evidence="5" id="KW-0862">Zinc</keyword>
<evidence type="ECO:0000259" key="8">
    <source>
        <dbReference type="Pfam" id="PF01551"/>
    </source>
</evidence>
<accession>A0A845ACJ7</accession>
<keyword evidence="3" id="KW-0479">Metal-binding</keyword>
<gene>
    <name evidence="9" type="ORF">GRI58_03990</name>
</gene>
<dbReference type="CDD" id="cd12797">
    <property type="entry name" value="M23_peptidase"/>
    <property type="match status" value="1"/>
</dbReference>
<evidence type="ECO:0000256" key="6">
    <source>
        <dbReference type="ARBA" id="ARBA00023049"/>
    </source>
</evidence>
<evidence type="ECO:0000256" key="1">
    <source>
        <dbReference type="ARBA" id="ARBA00001947"/>
    </source>
</evidence>
<evidence type="ECO:0000256" key="4">
    <source>
        <dbReference type="ARBA" id="ARBA00022801"/>
    </source>
</evidence>
<dbReference type="Pfam" id="PF01551">
    <property type="entry name" value="Peptidase_M23"/>
    <property type="match status" value="1"/>
</dbReference>
<dbReference type="RefSeq" id="WP_160752268.1">
    <property type="nucleotide sequence ID" value="NZ_WTYA01000002.1"/>
</dbReference>
<dbReference type="InterPro" id="IPR016047">
    <property type="entry name" value="M23ase_b-sheet_dom"/>
</dbReference>
<keyword evidence="7" id="KW-0175">Coiled coil</keyword>
<comment type="caution">
    <text evidence="9">The sequence shown here is derived from an EMBL/GenBank/DDBJ whole genome shotgun (WGS) entry which is preliminary data.</text>
</comment>
<proteinExistence type="predicted"/>
<dbReference type="OrthoDB" id="9809144at2"/>
<feature type="domain" description="M23ase beta-sheet core" evidence="8">
    <location>
        <begin position="317"/>
        <end position="406"/>
    </location>
</feature>
<dbReference type="InterPro" id="IPR050570">
    <property type="entry name" value="Cell_wall_metabolism_enzyme"/>
</dbReference>
<dbReference type="PANTHER" id="PTHR21666:SF288">
    <property type="entry name" value="CELL DIVISION PROTEIN YTFB"/>
    <property type="match status" value="1"/>
</dbReference>
<dbReference type="InterPro" id="IPR011055">
    <property type="entry name" value="Dup_hybrid_motif"/>
</dbReference>
<sequence>MKAGMRDRVTGLAAGGLTALLLVVLTLPSLAQGPTPDTARTATAEELAQARAQALRARQRAANFEQEARRSSEAANKAMLQAAALAAKVQQAEAAVSEADAALALITRQRSALDRKLAVERQPIADLSAALAAMVRRPMVLGLLRPSSLQDTVHLNAILAGTIPRIRAQTAQLRGELERARALQSASKKAAERQLSARASLVEQRNRLSVFAASQRIVARRATGSADREAARAFALAEQARDLGSLVNRLEQAGSLRQRLAALPGPVLRPSDPLRAAIPAPGSPAMVSTDAPQPYRLPVVGRIQSGFGEVGGSGERREGLTLAPANGAQVVSPGAGRIAFAGPYRGYGQIAIIEHSGSWTSLITGLATLEVAVGDKVVAGSPLGTAAAQTPSITLELRHKGEPVNPIPLLR</sequence>
<dbReference type="GO" id="GO:0004222">
    <property type="term" value="F:metalloendopeptidase activity"/>
    <property type="evidence" value="ECO:0007669"/>
    <property type="project" value="TreeGrafter"/>
</dbReference>
<evidence type="ECO:0000313" key="9">
    <source>
        <dbReference type="EMBL" id="MXP27980.1"/>
    </source>
</evidence>
<comment type="cofactor">
    <cofactor evidence="1">
        <name>Zn(2+)</name>
        <dbReference type="ChEBI" id="CHEBI:29105"/>
    </cofactor>
</comment>
<dbReference type="GO" id="GO:0006508">
    <property type="term" value="P:proteolysis"/>
    <property type="evidence" value="ECO:0007669"/>
    <property type="project" value="UniProtKB-KW"/>
</dbReference>
<reference evidence="9 10" key="1">
    <citation type="submission" date="2019-12" db="EMBL/GenBank/DDBJ databases">
        <title>Genomic-based taxomic classification of the family Erythrobacteraceae.</title>
        <authorList>
            <person name="Xu L."/>
        </authorList>
    </citation>
    <scope>NUCLEOTIDE SEQUENCE [LARGE SCALE GENOMIC DNA]</scope>
    <source>
        <strain evidence="9 10">KEMB 9005-328</strain>
    </source>
</reference>
<dbReference type="GO" id="GO:0046872">
    <property type="term" value="F:metal ion binding"/>
    <property type="evidence" value="ECO:0007669"/>
    <property type="project" value="UniProtKB-KW"/>
</dbReference>
<keyword evidence="6" id="KW-0482">Metalloprotease</keyword>
<keyword evidence="10" id="KW-1185">Reference proteome</keyword>
<feature type="coiled-coil region" evidence="7">
    <location>
        <begin position="47"/>
        <end position="109"/>
    </location>
</feature>
<keyword evidence="2" id="KW-0645">Protease</keyword>
<evidence type="ECO:0000256" key="2">
    <source>
        <dbReference type="ARBA" id="ARBA00022670"/>
    </source>
</evidence>
<evidence type="ECO:0000256" key="7">
    <source>
        <dbReference type="SAM" id="Coils"/>
    </source>
</evidence>
<evidence type="ECO:0000256" key="5">
    <source>
        <dbReference type="ARBA" id="ARBA00022833"/>
    </source>
</evidence>
<dbReference type="Proteomes" id="UP000439780">
    <property type="component" value="Unassembled WGS sequence"/>
</dbReference>
<keyword evidence="4" id="KW-0378">Hydrolase</keyword>
<protein>
    <submittedName>
        <fullName evidence="9">Peptidoglycan DD-metalloendopeptidase family protein</fullName>
    </submittedName>
</protein>
<evidence type="ECO:0000313" key="10">
    <source>
        <dbReference type="Proteomes" id="UP000439780"/>
    </source>
</evidence>
<evidence type="ECO:0000256" key="3">
    <source>
        <dbReference type="ARBA" id="ARBA00022723"/>
    </source>
</evidence>
<dbReference type="Gene3D" id="2.70.70.10">
    <property type="entry name" value="Glucose Permease (Domain IIA)"/>
    <property type="match status" value="1"/>
</dbReference>
<dbReference type="SUPFAM" id="SSF51261">
    <property type="entry name" value="Duplicated hybrid motif"/>
    <property type="match status" value="1"/>
</dbReference>
<dbReference type="AlphaFoldDB" id="A0A845ACJ7"/>
<dbReference type="EMBL" id="WTYA01000002">
    <property type="protein sequence ID" value="MXP27980.1"/>
    <property type="molecule type" value="Genomic_DNA"/>
</dbReference>